<organism evidence="1 2">
    <name type="scientific">Aspergillus taichungensis</name>
    <dbReference type="NCBI Taxonomy" id="482145"/>
    <lineage>
        <taxon>Eukaryota</taxon>
        <taxon>Fungi</taxon>
        <taxon>Dikarya</taxon>
        <taxon>Ascomycota</taxon>
        <taxon>Pezizomycotina</taxon>
        <taxon>Eurotiomycetes</taxon>
        <taxon>Eurotiomycetidae</taxon>
        <taxon>Eurotiales</taxon>
        <taxon>Aspergillaceae</taxon>
        <taxon>Aspergillus</taxon>
        <taxon>Aspergillus subgen. Circumdati</taxon>
    </lineage>
</organism>
<dbReference type="Proteomes" id="UP000235023">
    <property type="component" value="Unassembled WGS sequence"/>
</dbReference>
<evidence type="ECO:0000313" key="1">
    <source>
        <dbReference type="EMBL" id="PLN81344.1"/>
    </source>
</evidence>
<dbReference type="EMBL" id="KZ559538">
    <property type="protein sequence ID" value="PLN81344.1"/>
    <property type="molecule type" value="Genomic_DNA"/>
</dbReference>
<dbReference type="AlphaFoldDB" id="A0A2J5HVD5"/>
<accession>A0A2J5HVD5</accession>
<reference evidence="2" key="1">
    <citation type="submission" date="2017-12" db="EMBL/GenBank/DDBJ databases">
        <authorList>
            <consortium name="DOE Joint Genome Institute"/>
            <person name="Mondo S.J."/>
            <person name="Kjaerbolling I."/>
            <person name="Vesth T.C."/>
            <person name="Frisvad J.C."/>
            <person name="Nybo J.L."/>
            <person name="Theobald S."/>
            <person name="Kuo A."/>
            <person name="Bowyer P."/>
            <person name="Matsuda Y."/>
            <person name="Lyhne E.K."/>
            <person name="Kogle M.E."/>
            <person name="Clum A."/>
            <person name="Lipzen A."/>
            <person name="Salamov A."/>
            <person name="Ngan C.Y."/>
            <person name="Daum C."/>
            <person name="Chiniquy J."/>
            <person name="Barry K."/>
            <person name="LaButti K."/>
            <person name="Haridas S."/>
            <person name="Simmons B.A."/>
            <person name="Magnuson J.K."/>
            <person name="Mortensen U.H."/>
            <person name="Larsen T.O."/>
            <person name="Grigoriev I.V."/>
            <person name="Baker S.E."/>
            <person name="Andersen M.R."/>
            <person name="Nordberg H.P."/>
            <person name="Cantor M.N."/>
            <person name="Hua S.X."/>
        </authorList>
    </citation>
    <scope>NUCLEOTIDE SEQUENCE [LARGE SCALE GENOMIC DNA]</scope>
    <source>
        <strain evidence="2">IBT 19404</strain>
    </source>
</reference>
<gene>
    <name evidence="1" type="ORF">BDW42DRAFT_169272</name>
</gene>
<keyword evidence="2" id="KW-1185">Reference proteome</keyword>
<protein>
    <submittedName>
        <fullName evidence="1">Uncharacterized protein</fullName>
    </submittedName>
</protein>
<sequence>MTPFLPLILLDDAMARSSESHPEGKDTNKTNQECSFVTQSYSKLSLVSFLSNGSRWTVAAGRTEHSHHHFLGHTTTGMPPLSN</sequence>
<evidence type="ECO:0000313" key="2">
    <source>
        <dbReference type="Proteomes" id="UP000235023"/>
    </source>
</evidence>
<name>A0A2J5HVD5_9EURO</name>
<proteinExistence type="predicted"/>